<proteinExistence type="predicted"/>
<accession>A0A7J7KQV8</accession>
<feature type="domain" description="C2" evidence="7">
    <location>
        <begin position="45"/>
        <end position="169"/>
    </location>
</feature>
<keyword evidence="9" id="KW-1185">Reference proteome</keyword>
<comment type="caution">
    <text evidence="8">The sequence shown here is derived from an EMBL/GenBank/DDBJ whole genome shotgun (WGS) entry which is preliminary data.</text>
</comment>
<dbReference type="PROSITE" id="PS50004">
    <property type="entry name" value="C2"/>
    <property type="match status" value="2"/>
</dbReference>
<gene>
    <name evidence="8" type="ORF">EB796_001114</name>
</gene>
<evidence type="ECO:0000256" key="2">
    <source>
        <dbReference type="ARBA" id="ARBA00022692"/>
    </source>
</evidence>
<dbReference type="OrthoDB" id="10059618at2759"/>
<dbReference type="Gene3D" id="2.60.40.150">
    <property type="entry name" value="C2 domain"/>
    <property type="match status" value="1"/>
</dbReference>
<name>A0A7J7KQV8_BUGNE</name>
<protein>
    <recommendedName>
        <fullName evidence="7">C2 domain-containing protein</fullName>
    </recommendedName>
</protein>
<dbReference type="AlphaFoldDB" id="A0A7J7KQV8"/>
<feature type="chain" id="PRO_5029807813" description="C2 domain-containing protein" evidence="6">
    <location>
        <begin position="16"/>
        <end position="547"/>
    </location>
</feature>
<sequence length="547" mass="61917">MLASFELLLAGQAASLMDLTDTETDAMQPTSQLMNGEDLPFAPPKRNDLYIVPTGIRPVMRRTAVEILCWGMRNMKRYQLLSITSPSVEFEIGDAVIQSPIIKNTKKNPNFSNALLFVDTMLPKEEYFMPPVNLRVRDHRAFGRKPTVGMHVIRSLEKYMVSSTPQPTYITASNTDQVLMDGSPNGDNPETIVDMPDEQKALQPPDLEDIDWWCKYYTSIGEEDKALKYVEMGLDSVMIYDGPLESVPEFDGFTDFCDTFEIFTGDADDDEGQEVIGEFKGGFKVYELPEDPNAPLPPKHLDALPNPDPEECVVRVYLIQAYDLQPADPNGLVKVTLGKKSISLRDSYKPNTLNPIFGEMLEFKCHIPLQKDLKIVVKDYDLLTSDDPIGETIIDLENRYLSQYRANCGVHSVYYTSGPCQWRDACKPTEILEAFCKRHRLEAPVYGGNTQVTVAGRRHTLREYEQNKEPSPFWGPTKERLACYVLNRLPMVKEHIETRILRNKLQPAFDQGKLQCWVDIFPKSLGPPGPPVDISARIPKSYTLCNV</sequence>
<feature type="signal peptide" evidence="6">
    <location>
        <begin position="1"/>
        <end position="15"/>
    </location>
</feature>
<evidence type="ECO:0000256" key="6">
    <source>
        <dbReference type="SAM" id="SignalP"/>
    </source>
</evidence>
<dbReference type="SMART" id="SM00239">
    <property type="entry name" value="C2"/>
    <property type="match status" value="1"/>
</dbReference>
<organism evidence="8 9">
    <name type="scientific">Bugula neritina</name>
    <name type="common">Brown bryozoan</name>
    <name type="synonym">Sertularia neritina</name>
    <dbReference type="NCBI Taxonomy" id="10212"/>
    <lineage>
        <taxon>Eukaryota</taxon>
        <taxon>Metazoa</taxon>
        <taxon>Spiralia</taxon>
        <taxon>Lophotrochozoa</taxon>
        <taxon>Bryozoa</taxon>
        <taxon>Gymnolaemata</taxon>
        <taxon>Cheilostomatida</taxon>
        <taxon>Flustrina</taxon>
        <taxon>Buguloidea</taxon>
        <taxon>Bugulidae</taxon>
        <taxon>Bugula</taxon>
    </lineage>
</organism>
<evidence type="ECO:0000313" key="8">
    <source>
        <dbReference type="EMBL" id="KAF6040574.1"/>
    </source>
</evidence>
<dbReference type="Pfam" id="PF00168">
    <property type="entry name" value="C2"/>
    <property type="match status" value="1"/>
</dbReference>
<dbReference type="GO" id="GO:0007009">
    <property type="term" value="P:plasma membrane organization"/>
    <property type="evidence" value="ECO:0007669"/>
    <property type="project" value="TreeGrafter"/>
</dbReference>
<dbReference type="EMBL" id="VXIV02000127">
    <property type="protein sequence ID" value="KAF6040574.1"/>
    <property type="molecule type" value="Genomic_DNA"/>
</dbReference>
<dbReference type="PANTHER" id="PTHR12546:SF33">
    <property type="entry name" value="SPERM VESICLE FUSION PROTEIN FER-1"/>
    <property type="match status" value="1"/>
</dbReference>
<comment type="subcellular location">
    <subcellularLocation>
        <location evidence="1">Membrane</location>
        <topology evidence="1">Single-pass membrane protein</topology>
    </subcellularLocation>
</comment>
<dbReference type="InterPro" id="IPR055072">
    <property type="entry name" value="Ferlin_DSRM"/>
</dbReference>
<dbReference type="GO" id="GO:0016020">
    <property type="term" value="C:membrane"/>
    <property type="evidence" value="ECO:0007669"/>
    <property type="project" value="UniProtKB-SubCell"/>
</dbReference>
<keyword evidence="4" id="KW-1133">Transmembrane helix</keyword>
<keyword evidence="5" id="KW-0472">Membrane</keyword>
<reference evidence="8" key="1">
    <citation type="submission" date="2020-06" db="EMBL/GenBank/DDBJ databases">
        <title>Draft genome of Bugula neritina, a colonial animal packing powerful symbionts and potential medicines.</title>
        <authorList>
            <person name="Rayko M."/>
        </authorList>
    </citation>
    <scope>NUCLEOTIDE SEQUENCE [LARGE SCALE GENOMIC DNA]</scope>
    <source>
        <strain evidence="8">Kwan_BN1</strain>
    </source>
</reference>
<feature type="domain" description="C2" evidence="7">
    <location>
        <begin position="295"/>
        <end position="409"/>
    </location>
</feature>
<dbReference type="InterPro" id="IPR000008">
    <property type="entry name" value="C2_dom"/>
</dbReference>
<evidence type="ECO:0000259" key="7">
    <source>
        <dbReference type="PROSITE" id="PS50004"/>
    </source>
</evidence>
<evidence type="ECO:0000256" key="4">
    <source>
        <dbReference type="ARBA" id="ARBA00022989"/>
    </source>
</evidence>
<evidence type="ECO:0000256" key="1">
    <source>
        <dbReference type="ARBA" id="ARBA00004167"/>
    </source>
</evidence>
<evidence type="ECO:0000256" key="5">
    <source>
        <dbReference type="ARBA" id="ARBA00023136"/>
    </source>
</evidence>
<dbReference type="Pfam" id="PF22901">
    <property type="entry name" value="dsrm_Ferlin"/>
    <property type="match status" value="1"/>
</dbReference>
<evidence type="ECO:0000313" key="9">
    <source>
        <dbReference type="Proteomes" id="UP000593567"/>
    </source>
</evidence>
<dbReference type="InterPro" id="IPR037721">
    <property type="entry name" value="Ferlin"/>
</dbReference>
<dbReference type="Proteomes" id="UP000593567">
    <property type="component" value="Unassembled WGS sequence"/>
</dbReference>
<keyword evidence="6" id="KW-0732">Signal</keyword>
<evidence type="ECO:0000256" key="3">
    <source>
        <dbReference type="ARBA" id="ARBA00022737"/>
    </source>
</evidence>
<dbReference type="CDD" id="cd04037">
    <property type="entry name" value="C2E_Ferlin"/>
    <property type="match status" value="1"/>
</dbReference>
<dbReference type="InterPro" id="IPR037724">
    <property type="entry name" value="C2E_Ferlin"/>
</dbReference>
<dbReference type="GO" id="GO:0061025">
    <property type="term" value="P:membrane fusion"/>
    <property type="evidence" value="ECO:0007669"/>
    <property type="project" value="TreeGrafter"/>
</dbReference>
<keyword evidence="2" id="KW-0812">Transmembrane</keyword>
<dbReference type="PANTHER" id="PTHR12546">
    <property type="entry name" value="FER-1-LIKE"/>
    <property type="match status" value="1"/>
</dbReference>
<keyword evidence="3" id="KW-0677">Repeat</keyword>
<dbReference type="SUPFAM" id="SSF49562">
    <property type="entry name" value="C2 domain (Calcium/lipid-binding domain, CaLB)"/>
    <property type="match status" value="2"/>
</dbReference>
<dbReference type="InterPro" id="IPR035892">
    <property type="entry name" value="C2_domain_sf"/>
</dbReference>